<gene>
    <name evidence="9" type="primary">guaA</name>
    <name evidence="12" type="ORF">D6T63_12895</name>
</gene>
<dbReference type="AlphaFoldDB" id="A0A3A5M5K3"/>
<dbReference type="OrthoDB" id="9802219at2"/>
<dbReference type="InterPro" id="IPR014729">
    <property type="entry name" value="Rossmann-like_a/b/a_fold"/>
</dbReference>
<dbReference type="FunFam" id="3.30.300.10:FF:000002">
    <property type="entry name" value="GMP synthase [glutamine-hydrolyzing]"/>
    <property type="match status" value="1"/>
</dbReference>
<dbReference type="PANTHER" id="PTHR11922:SF2">
    <property type="entry name" value="GMP SYNTHASE [GLUTAMINE-HYDROLYZING]"/>
    <property type="match status" value="1"/>
</dbReference>
<reference evidence="12 13" key="1">
    <citation type="submission" date="2018-09" db="EMBL/GenBank/DDBJ databases">
        <title>Novel species of Arthrobacter.</title>
        <authorList>
            <person name="Liu Q."/>
            <person name="Xin Y.-H."/>
        </authorList>
    </citation>
    <scope>NUCLEOTIDE SEQUENCE [LARGE SCALE GENOMIC DNA]</scope>
    <source>
        <strain evidence="12 13">Hz2</strain>
    </source>
</reference>
<evidence type="ECO:0000256" key="4">
    <source>
        <dbReference type="ARBA" id="ARBA00022741"/>
    </source>
</evidence>
<evidence type="ECO:0000256" key="3">
    <source>
        <dbReference type="ARBA" id="ARBA00022598"/>
    </source>
</evidence>
<comment type="catalytic activity">
    <reaction evidence="9">
        <text>XMP + L-glutamine + ATP + H2O = GMP + L-glutamate + AMP + diphosphate + 2 H(+)</text>
        <dbReference type="Rhea" id="RHEA:11680"/>
        <dbReference type="ChEBI" id="CHEBI:15377"/>
        <dbReference type="ChEBI" id="CHEBI:15378"/>
        <dbReference type="ChEBI" id="CHEBI:29985"/>
        <dbReference type="ChEBI" id="CHEBI:30616"/>
        <dbReference type="ChEBI" id="CHEBI:33019"/>
        <dbReference type="ChEBI" id="CHEBI:57464"/>
        <dbReference type="ChEBI" id="CHEBI:58115"/>
        <dbReference type="ChEBI" id="CHEBI:58359"/>
        <dbReference type="ChEBI" id="CHEBI:456215"/>
        <dbReference type="EC" id="6.3.5.2"/>
    </reaction>
</comment>
<dbReference type="InterPro" id="IPR025777">
    <property type="entry name" value="GMPS_ATP_PPase_dom"/>
</dbReference>
<accession>A0A3A5M5K3</accession>
<evidence type="ECO:0000256" key="9">
    <source>
        <dbReference type="HAMAP-Rule" id="MF_00344"/>
    </source>
</evidence>
<dbReference type="UniPathway" id="UPA00189">
    <property type="reaction ID" value="UER00296"/>
</dbReference>
<keyword evidence="6 9" id="KW-0658">Purine biosynthesis</keyword>
<evidence type="ECO:0000259" key="11">
    <source>
        <dbReference type="PROSITE" id="PS51553"/>
    </source>
</evidence>
<dbReference type="InterPro" id="IPR029062">
    <property type="entry name" value="Class_I_gatase-like"/>
</dbReference>
<dbReference type="Proteomes" id="UP000272560">
    <property type="component" value="Unassembled WGS sequence"/>
</dbReference>
<dbReference type="Gene3D" id="3.30.300.10">
    <property type="match status" value="1"/>
</dbReference>
<sequence>MTTPDSSSEHRPVLVVDYGAQYAQLIARRVREADVYSEIVPHTLSTQEILAKNPSAIILSGGPSSVYAEGAPAVQADLFDAGVPVLGICYGFQAMANALGGTVAKTGLREYGSTDIRSDGASRSILAGTPEHQNAWMSHGDSVQSAPKGFDVLASTAGAPVAAFANEEKGLYGVQWHPEVKHSQHGQAVIENFLFRGARLNPNWTTRNILEEQVERIREQIGDARVICGLSGGVDSAVAAALVQRAVGEQLTCVFVDHGLLREGEAEQVERDFVAATGVRLYVANEQKRFLEALAGVSDPETKRKIIGREFIRAFEEAERAIMREAEAEGEPIRFLVQGTLYPDVVESGGGQGAATIKSHHNVGGLPEDLQFELVEPLRALFKDEVRAVGAQLGLPAEIVGRQPFPGPGLGIRIVGDVTEERLELLRKADAIARAELTAAGLDNEVWQMPVVLLADVRSVGVQGDGRTYGHPIVLRPVSSEDAMTADWSRLPYDLLARISNRITNEVDGVNRVVLDVTSKPPGTIEWE</sequence>
<dbReference type="RefSeq" id="WP_120149448.1">
    <property type="nucleotide sequence ID" value="NZ_QZVT01000006.1"/>
</dbReference>
<dbReference type="PRINTS" id="PR00096">
    <property type="entry name" value="GATASE"/>
</dbReference>
<dbReference type="InterPro" id="IPR017926">
    <property type="entry name" value="GATASE"/>
</dbReference>
<dbReference type="InterPro" id="IPR022955">
    <property type="entry name" value="GMP_synthase"/>
</dbReference>
<dbReference type="CDD" id="cd01997">
    <property type="entry name" value="GMP_synthase_C"/>
    <property type="match status" value="1"/>
</dbReference>
<dbReference type="InterPro" id="IPR001674">
    <property type="entry name" value="GMP_synth_C"/>
</dbReference>
<evidence type="ECO:0000313" key="12">
    <source>
        <dbReference type="EMBL" id="RJT78402.1"/>
    </source>
</evidence>
<comment type="subunit">
    <text evidence="9">Homodimer.</text>
</comment>
<evidence type="ECO:0000256" key="7">
    <source>
        <dbReference type="ARBA" id="ARBA00022840"/>
    </source>
</evidence>
<dbReference type="GO" id="GO:0003921">
    <property type="term" value="F:GMP synthase activity"/>
    <property type="evidence" value="ECO:0007669"/>
    <property type="project" value="InterPro"/>
</dbReference>
<dbReference type="HAMAP" id="MF_00344">
    <property type="entry name" value="GMP_synthase"/>
    <property type="match status" value="1"/>
</dbReference>
<dbReference type="NCBIfam" id="TIGR00888">
    <property type="entry name" value="guaA_Nterm"/>
    <property type="match status" value="1"/>
</dbReference>
<comment type="caution">
    <text evidence="12">The sequence shown here is derived from an EMBL/GenBank/DDBJ whole genome shotgun (WGS) entry which is preliminary data.</text>
</comment>
<keyword evidence="3 9" id="KW-0436">Ligase</keyword>
<dbReference type="GO" id="GO:0005524">
    <property type="term" value="F:ATP binding"/>
    <property type="evidence" value="ECO:0007669"/>
    <property type="project" value="UniProtKB-UniRule"/>
</dbReference>
<comment type="pathway">
    <text evidence="2 9">Purine metabolism; GMP biosynthesis; GMP from XMP (L-Gln route): step 1/1.</text>
</comment>
<dbReference type="InterPro" id="IPR022310">
    <property type="entry name" value="NAD/GMP_synthase"/>
</dbReference>
<evidence type="ECO:0000256" key="6">
    <source>
        <dbReference type="ARBA" id="ARBA00022755"/>
    </source>
</evidence>
<dbReference type="Gene3D" id="3.40.50.620">
    <property type="entry name" value="HUPs"/>
    <property type="match status" value="1"/>
</dbReference>
<proteinExistence type="inferred from homology"/>
<protein>
    <recommendedName>
        <fullName evidence="9">GMP synthase [glutamine-hydrolyzing]</fullName>
        <ecNumber evidence="9">6.3.5.2</ecNumber>
    </recommendedName>
    <alternativeName>
        <fullName evidence="9">GMP synthetase</fullName>
    </alternativeName>
    <alternativeName>
        <fullName evidence="9">Glutamine amidotransferase</fullName>
    </alternativeName>
</protein>
<evidence type="ECO:0000313" key="13">
    <source>
        <dbReference type="Proteomes" id="UP000272560"/>
    </source>
</evidence>
<keyword evidence="13" id="KW-1185">Reference proteome</keyword>
<dbReference type="SUPFAM" id="SSF52402">
    <property type="entry name" value="Adenine nucleotide alpha hydrolases-like"/>
    <property type="match status" value="1"/>
</dbReference>
<dbReference type="Pfam" id="PF00117">
    <property type="entry name" value="GATase"/>
    <property type="match status" value="1"/>
</dbReference>
<dbReference type="NCBIfam" id="TIGR00884">
    <property type="entry name" value="guaA_Cterm"/>
    <property type="match status" value="1"/>
</dbReference>
<name>A0A3A5M5K3_9MICC</name>
<dbReference type="Pfam" id="PF02540">
    <property type="entry name" value="NAD_synthase"/>
    <property type="match status" value="1"/>
</dbReference>
<dbReference type="NCBIfam" id="NF000848">
    <property type="entry name" value="PRK00074.1"/>
    <property type="match status" value="1"/>
</dbReference>
<dbReference type="EC" id="6.3.5.2" evidence="9"/>
<dbReference type="GO" id="GO:0005829">
    <property type="term" value="C:cytosol"/>
    <property type="evidence" value="ECO:0007669"/>
    <property type="project" value="TreeGrafter"/>
</dbReference>
<organism evidence="12 13">
    <name type="scientific">Arthrobacter cheniae</name>
    <dbReference type="NCBI Taxonomy" id="1258888"/>
    <lineage>
        <taxon>Bacteria</taxon>
        <taxon>Bacillati</taxon>
        <taxon>Actinomycetota</taxon>
        <taxon>Actinomycetes</taxon>
        <taxon>Micrococcales</taxon>
        <taxon>Micrococcaceae</taxon>
        <taxon>Arthrobacter</taxon>
    </lineage>
</organism>
<feature type="active site" evidence="9">
    <location>
        <position position="179"/>
    </location>
</feature>
<keyword evidence="5 9" id="KW-0332">GMP biosynthesis</keyword>
<dbReference type="PRINTS" id="PR00099">
    <property type="entry name" value="CPSGATASE"/>
</dbReference>
<dbReference type="CDD" id="cd01742">
    <property type="entry name" value="GATase1_GMP_Synthase"/>
    <property type="match status" value="1"/>
</dbReference>
<evidence type="ECO:0000256" key="1">
    <source>
        <dbReference type="ARBA" id="ARBA00002332"/>
    </source>
</evidence>
<dbReference type="PROSITE" id="PS51273">
    <property type="entry name" value="GATASE_TYPE_1"/>
    <property type="match status" value="1"/>
</dbReference>
<keyword evidence="7 9" id="KW-0067">ATP-binding</keyword>
<dbReference type="Gene3D" id="3.40.50.880">
    <property type="match status" value="1"/>
</dbReference>
<evidence type="ECO:0000256" key="10">
    <source>
        <dbReference type="PROSITE-ProRule" id="PRU00886"/>
    </source>
</evidence>
<feature type="active site" evidence="9">
    <location>
        <position position="177"/>
    </location>
</feature>
<evidence type="ECO:0000256" key="2">
    <source>
        <dbReference type="ARBA" id="ARBA00005153"/>
    </source>
</evidence>
<evidence type="ECO:0000256" key="5">
    <source>
        <dbReference type="ARBA" id="ARBA00022749"/>
    </source>
</evidence>
<feature type="domain" description="GMPS ATP-PPase" evidence="11">
    <location>
        <begin position="204"/>
        <end position="402"/>
    </location>
</feature>
<keyword evidence="4 9" id="KW-0547">Nucleotide-binding</keyword>
<dbReference type="PROSITE" id="PS51553">
    <property type="entry name" value="GMPS_ATP_PPASE"/>
    <property type="match status" value="1"/>
</dbReference>
<dbReference type="PANTHER" id="PTHR11922">
    <property type="entry name" value="GMP SYNTHASE-RELATED"/>
    <property type="match status" value="1"/>
</dbReference>
<dbReference type="InterPro" id="IPR004739">
    <property type="entry name" value="GMP_synth_GATase"/>
</dbReference>
<dbReference type="FunFam" id="3.40.50.620:FF:000001">
    <property type="entry name" value="GMP synthase [glutamine-hydrolyzing]"/>
    <property type="match status" value="1"/>
</dbReference>
<comment type="function">
    <text evidence="1 9">Catalyzes the synthesis of GMP from XMP.</text>
</comment>
<dbReference type="SUPFAM" id="SSF52317">
    <property type="entry name" value="Class I glutamine amidotransferase-like"/>
    <property type="match status" value="1"/>
</dbReference>
<keyword evidence="8 9" id="KW-0315">Glutamine amidotransferase</keyword>
<dbReference type="Pfam" id="PF00958">
    <property type="entry name" value="GMP_synt_C"/>
    <property type="match status" value="1"/>
</dbReference>
<dbReference type="PRINTS" id="PR00097">
    <property type="entry name" value="ANTSNTHASEII"/>
</dbReference>
<dbReference type="FunFam" id="3.40.50.880:FF:000001">
    <property type="entry name" value="GMP synthase [glutamine-hydrolyzing]"/>
    <property type="match status" value="1"/>
</dbReference>
<dbReference type="SUPFAM" id="SSF54810">
    <property type="entry name" value="GMP synthetase C-terminal dimerisation domain"/>
    <property type="match status" value="1"/>
</dbReference>
<feature type="binding site" evidence="10">
    <location>
        <begin position="231"/>
        <end position="237"/>
    </location>
    <ligand>
        <name>ATP</name>
        <dbReference type="ChEBI" id="CHEBI:30616"/>
    </ligand>
</feature>
<evidence type="ECO:0000256" key="8">
    <source>
        <dbReference type="ARBA" id="ARBA00022962"/>
    </source>
</evidence>
<dbReference type="EMBL" id="QZVT01000006">
    <property type="protein sequence ID" value="RJT78402.1"/>
    <property type="molecule type" value="Genomic_DNA"/>
</dbReference>
<feature type="active site" description="Nucleophile" evidence="9">
    <location>
        <position position="89"/>
    </location>
</feature>